<name>A0A077UIV5_9STAP</name>
<dbReference type="InterPro" id="IPR013307">
    <property type="entry name" value="Superantigen_bac"/>
</dbReference>
<evidence type="ECO:0000259" key="2">
    <source>
        <dbReference type="Pfam" id="PF02876"/>
    </source>
</evidence>
<evidence type="ECO:0000313" key="3">
    <source>
        <dbReference type="EMBL" id="CDR28315.1"/>
    </source>
</evidence>
<feature type="domain" description="Staphylococcal/Streptococcal toxin beta-grasp" evidence="2">
    <location>
        <begin position="130"/>
        <end position="221"/>
    </location>
</feature>
<dbReference type="EMBL" id="CCEH01000011">
    <property type="protein sequence ID" value="CDR28315.1"/>
    <property type="molecule type" value="Genomic_DNA"/>
</dbReference>
<sequence>MKAKLWFLLTTLAFLIAVTGFIGIAEEVKAKTNGLITENGNDSLKEYYAQNFEVYTNKEVTGIGTNYIDAKVDTYNVRTVLYNTDYLKRFKNQDRVNIWGTLYENQQSKVYRGTVVKYDPISKVTNLSYRTNLFVNGHQTKVNPDKLLEVKNKQLSLKETDFRIRKYLLEKEQLYDNYNSGELIIEMKNGERHTIDLGDILSDSQEKSFDFDNISHIDIYMK</sequence>
<dbReference type="SUPFAM" id="SSF54334">
    <property type="entry name" value="Superantigen toxins, C-terminal domain"/>
    <property type="match status" value="1"/>
</dbReference>
<dbReference type="Pfam" id="PF02876">
    <property type="entry name" value="Stap_Strp_tox_C"/>
    <property type="match status" value="1"/>
</dbReference>
<reference evidence="3 4" key="1">
    <citation type="submission" date="2014-05" db="EMBL/GenBank/DDBJ databases">
        <authorList>
            <person name="Aslett A.Martin."/>
            <person name="De Silva Nishadi"/>
        </authorList>
    </citation>
    <scope>NUCLEOTIDE SEQUENCE [LARGE SCALE GENOMIC DNA]</scope>
</reference>
<dbReference type="InterPro" id="IPR006123">
    <property type="entry name" value="Toxin_b-grasp_Staph/Strep"/>
</dbReference>
<accession>A0A077UIV5</accession>
<evidence type="ECO:0000313" key="4">
    <source>
        <dbReference type="Proteomes" id="UP000044616"/>
    </source>
</evidence>
<dbReference type="AlphaFoldDB" id="A0A077UIV5"/>
<organism evidence="3 4">
    <name type="scientific">Staphylococcus schweitzeri</name>
    <dbReference type="NCBI Taxonomy" id="1654388"/>
    <lineage>
        <taxon>Bacteria</taxon>
        <taxon>Bacillati</taxon>
        <taxon>Bacillota</taxon>
        <taxon>Bacilli</taxon>
        <taxon>Bacillales</taxon>
        <taxon>Staphylococcaceae</taxon>
        <taxon>Staphylococcus</taxon>
    </lineage>
</organism>
<dbReference type="RefSeq" id="WP_047530793.1">
    <property type="nucleotide sequence ID" value="NZ_CCEH01000011.1"/>
</dbReference>
<dbReference type="GO" id="GO:0005576">
    <property type="term" value="C:extracellular region"/>
    <property type="evidence" value="ECO:0007669"/>
    <property type="project" value="InterPro"/>
</dbReference>
<dbReference type="InterPro" id="IPR016091">
    <property type="entry name" value="SuperAg_toxin_C"/>
</dbReference>
<dbReference type="Proteomes" id="UP000044616">
    <property type="component" value="Unassembled WGS sequence"/>
</dbReference>
<proteinExistence type="inferred from homology"/>
<dbReference type="Gene3D" id="3.10.20.120">
    <property type="match status" value="1"/>
</dbReference>
<evidence type="ECO:0000256" key="1">
    <source>
        <dbReference type="ARBA" id="ARBA00008401"/>
    </source>
</evidence>
<comment type="similarity">
    <text evidence="1">Belongs to the staphylococcal/streptococcal toxin family.</text>
</comment>
<dbReference type="PRINTS" id="PR01898">
    <property type="entry name" value="SAGSUPRFAMLY"/>
</dbReference>
<gene>
    <name evidence="3" type="primary">speC</name>
    <name evidence="3" type="ORF">ERS140147_01447</name>
</gene>
<protein>
    <submittedName>
        <fullName evidence="3">Putative exotoxin</fullName>
    </submittedName>
</protein>